<dbReference type="PANTHER" id="PTHR32183">
    <property type="match status" value="1"/>
</dbReference>
<dbReference type="InterPro" id="IPR008854">
    <property type="entry name" value="TPMT"/>
</dbReference>
<dbReference type="OrthoDB" id="276151at2759"/>
<proteinExistence type="predicted"/>
<keyword evidence="4" id="KW-0949">S-adenosyl-L-methionine</keyword>
<dbReference type="PANTHER" id="PTHR32183:SF6">
    <property type="entry name" value="CYSTEINE SULFINATE DESULFINASE_CYSTEINE DESULFURASE AND RELATED ENZYMES"/>
    <property type="match status" value="1"/>
</dbReference>
<dbReference type="GO" id="GO:0008757">
    <property type="term" value="F:S-adenosylmethionine-dependent methyltransferase activity"/>
    <property type="evidence" value="ECO:0007669"/>
    <property type="project" value="InterPro"/>
</dbReference>
<accession>A0A6A6RCT4</accession>
<dbReference type="InterPro" id="IPR029063">
    <property type="entry name" value="SAM-dependent_MTases_sf"/>
</dbReference>
<dbReference type="Pfam" id="PF05724">
    <property type="entry name" value="TPMT"/>
    <property type="match status" value="1"/>
</dbReference>
<evidence type="ECO:0000256" key="4">
    <source>
        <dbReference type="ARBA" id="ARBA00022691"/>
    </source>
</evidence>
<dbReference type="SUPFAM" id="SSF53335">
    <property type="entry name" value="S-adenosyl-L-methionine-dependent methyltransferases"/>
    <property type="match status" value="1"/>
</dbReference>
<dbReference type="EMBL" id="MU004181">
    <property type="protein sequence ID" value="KAF2502688.1"/>
    <property type="molecule type" value="Genomic_DNA"/>
</dbReference>
<evidence type="ECO:0000256" key="2">
    <source>
        <dbReference type="ARBA" id="ARBA00022603"/>
    </source>
</evidence>
<gene>
    <name evidence="5" type="ORF">BU16DRAFT_612310</name>
</gene>
<evidence type="ECO:0000313" key="6">
    <source>
        <dbReference type="Proteomes" id="UP000799750"/>
    </source>
</evidence>
<reference evidence="5" key="1">
    <citation type="journal article" date="2020" name="Stud. Mycol.">
        <title>101 Dothideomycetes genomes: a test case for predicting lifestyles and emergence of pathogens.</title>
        <authorList>
            <person name="Haridas S."/>
            <person name="Albert R."/>
            <person name="Binder M."/>
            <person name="Bloem J."/>
            <person name="Labutti K."/>
            <person name="Salamov A."/>
            <person name="Andreopoulos B."/>
            <person name="Baker S."/>
            <person name="Barry K."/>
            <person name="Bills G."/>
            <person name="Bluhm B."/>
            <person name="Cannon C."/>
            <person name="Castanera R."/>
            <person name="Culley D."/>
            <person name="Daum C."/>
            <person name="Ezra D."/>
            <person name="Gonzalez J."/>
            <person name="Henrissat B."/>
            <person name="Kuo A."/>
            <person name="Liang C."/>
            <person name="Lipzen A."/>
            <person name="Lutzoni F."/>
            <person name="Magnuson J."/>
            <person name="Mondo S."/>
            <person name="Nolan M."/>
            <person name="Ohm R."/>
            <person name="Pangilinan J."/>
            <person name="Park H.-J."/>
            <person name="Ramirez L."/>
            <person name="Alfaro M."/>
            <person name="Sun H."/>
            <person name="Tritt A."/>
            <person name="Yoshinaga Y."/>
            <person name="Zwiers L.-H."/>
            <person name="Turgeon B."/>
            <person name="Goodwin S."/>
            <person name="Spatafora J."/>
            <person name="Crous P."/>
            <person name="Grigoriev I."/>
        </authorList>
    </citation>
    <scope>NUCLEOTIDE SEQUENCE</scope>
    <source>
        <strain evidence="5">CBS 269.34</strain>
    </source>
</reference>
<dbReference type="AlphaFoldDB" id="A0A6A6RCT4"/>
<dbReference type="GO" id="GO:0032259">
    <property type="term" value="P:methylation"/>
    <property type="evidence" value="ECO:0007669"/>
    <property type="project" value="UniProtKB-KW"/>
</dbReference>
<keyword evidence="1" id="KW-0597">Phosphoprotein</keyword>
<evidence type="ECO:0000256" key="1">
    <source>
        <dbReference type="ARBA" id="ARBA00022553"/>
    </source>
</evidence>
<keyword evidence="6" id="KW-1185">Reference proteome</keyword>
<dbReference type="CDD" id="cd02440">
    <property type="entry name" value="AdoMet_MTases"/>
    <property type="match status" value="1"/>
</dbReference>
<organism evidence="5 6">
    <name type="scientific">Lophium mytilinum</name>
    <dbReference type="NCBI Taxonomy" id="390894"/>
    <lineage>
        <taxon>Eukaryota</taxon>
        <taxon>Fungi</taxon>
        <taxon>Dikarya</taxon>
        <taxon>Ascomycota</taxon>
        <taxon>Pezizomycotina</taxon>
        <taxon>Dothideomycetes</taxon>
        <taxon>Pleosporomycetidae</taxon>
        <taxon>Mytilinidiales</taxon>
        <taxon>Mytilinidiaceae</taxon>
        <taxon>Lophium</taxon>
    </lineage>
</organism>
<dbReference type="Proteomes" id="UP000799750">
    <property type="component" value="Unassembled WGS sequence"/>
</dbReference>
<sequence length="289" mass="32086">MSSDPQPPAPAPFYTVNEVRTRLQSHFLDADPSQHPSRWDDLWKSQDFLPWDRGTWNPALADVLSEQTALLGTPTILDEATGVKRRKRALVPGCGKGYDVLLLASFGYDSYGVEASANAVRACEKYAADAADAYPARDTEVGSGSVKFLFGDFFKDEWVEGVDGGLGDGFDVIYDYTFLCALPPSLRPSWAARQSQLLAPTARLICLEFPTHKSPSSGGPPWALPPVVYEEILARPGEEVTYDEDMNVIVQTPVRDNEKALERLAHWQPERTHEAGIGTDWVSIWKHKY</sequence>
<dbReference type="PROSITE" id="PS51585">
    <property type="entry name" value="SAM_MT_TPMT"/>
    <property type="match status" value="1"/>
</dbReference>
<protein>
    <submittedName>
        <fullName evidence="5">S-adenosyl-L-methionine-dependent methyltransferase</fullName>
    </submittedName>
</protein>
<keyword evidence="2 5" id="KW-0489">Methyltransferase</keyword>
<evidence type="ECO:0000313" key="5">
    <source>
        <dbReference type="EMBL" id="KAF2502688.1"/>
    </source>
</evidence>
<keyword evidence="3 5" id="KW-0808">Transferase</keyword>
<dbReference type="Gene3D" id="3.40.50.150">
    <property type="entry name" value="Vaccinia Virus protein VP39"/>
    <property type="match status" value="1"/>
</dbReference>
<name>A0A6A6RCT4_9PEZI</name>
<evidence type="ECO:0000256" key="3">
    <source>
        <dbReference type="ARBA" id="ARBA00022679"/>
    </source>
</evidence>